<evidence type="ECO:0000313" key="2">
    <source>
        <dbReference type="EMBL" id="CAI9167896.1"/>
    </source>
</evidence>
<organism evidence="2 3">
    <name type="scientific">Rangifer tarandus platyrhynchus</name>
    <name type="common">Svalbard reindeer</name>
    <dbReference type="NCBI Taxonomy" id="3082113"/>
    <lineage>
        <taxon>Eukaryota</taxon>
        <taxon>Metazoa</taxon>
        <taxon>Chordata</taxon>
        <taxon>Craniata</taxon>
        <taxon>Vertebrata</taxon>
        <taxon>Euteleostomi</taxon>
        <taxon>Mammalia</taxon>
        <taxon>Eutheria</taxon>
        <taxon>Laurasiatheria</taxon>
        <taxon>Artiodactyla</taxon>
        <taxon>Ruminantia</taxon>
        <taxon>Pecora</taxon>
        <taxon>Cervidae</taxon>
        <taxon>Odocoileinae</taxon>
        <taxon>Rangifer</taxon>
    </lineage>
</organism>
<dbReference type="Proteomes" id="UP001176941">
    <property type="component" value="Chromosome 27"/>
</dbReference>
<proteinExistence type="predicted"/>
<name>A0ABN8Z6U5_RANTA</name>
<gene>
    <name evidence="2" type="ORF">MRATA1EN1_LOCUS16858</name>
</gene>
<dbReference type="EMBL" id="OX459963">
    <property type="protein sequence ID" value="CAI9167896.1"/>
    <property type="molecule type" value="Genomic_DNA"/>
</dbReference>
<feature type="region of interest" description="Disordered" evidence="1">
    <location>
        <begin position="68"/>
        <end position="93"/>
    </location>
</feature>
<evidence type="ECO:0000256" key="1">
    <source>
        <dbReference type="SAM" id="MobiDB-lite"/>
    </source>
</evidence>
<keyword evidence="3" id="KW-1185">Reference proteome</keyword>
<reference evidence="2" key="1">
    <citation type="submission" date="2023-04" db="EMBL/GenBank/DDBJ databases">
        <authorList>
            <consortium name="ELIXIR-Norway"/>
        </authorList>
    </citation>
    <scope>NUCLEOTIDE SEQUENCE [LARGE SCALE GENOMIC DNA]</scope>
</reference>
<accession>A0ABN8Z6U5</accession>
<sequence>MSVSTFTGRRVSVNLQPEVEASPRWSDWEGGLGEAEADVEGCPKAEGTPASLLPPACCWSAVDPPRSHCSPQSQQAIRGQKAPLSLSAAEDSL</sequence>
<protein>
    <submittedName>
        <fullName evidence="2">Uncharacterized protein</fullName>
    </submittedName>
</protein>
<evidence type="ECO:0000313" key="3">
    <source>
        <dbReference type="Proteomes" id="UP001176941"/>
    </source>
</evidence>